<accession>A0AAV7QWA1</accession>
<comment type="caution">
    <text evidence="2">The sequence shown here is derived from an EMBL/GenBank/DDBJ whole genome shotgun (WGS) entry which is preliminary data.</text>
</comment>
<evidence type="ECO:0000313" key="3">
    <source>
        <dbReference type="Proteomes" id="UP001066276"/>
    </source>
</evidence>
<protein>
    <submittedName>
        <fullName evidence="2">Uncharacterized protein</fullName>
    </submittedName>
</protein>
<reference evidence="2" key="1">
    <citation type="journal article" date="2022" name="bioRxiv">
        <title>Sequencing and chromosome-scale assembly of the giantPleurodeles waltlgenome.</title>
        <authorList>
            <person name="Brown T."/>
            <person name="Elewa A."/>
            <person name="Iarovenko S."/>
            <person name="Subramanian E."/>
            <person name="Araus A.J."/>
            <person name="Petzold A."/>
            <person name="Susuki M."/>
            <person name="Suzuki K.-i.T."/>
            <person name="Hayashi T."/>
            <person name="Toyoda A."/>
            <person name="Oliveira C."/>
            <person name="Osipova E."/>
            <person name="Leigh N.D."/>
            <person name="Simon A."/>
            <person name="Yun M.H."/>
        </authorList>
    </citation>
    <scope>NUCLEOTIDE SEQUENCE</scope>
    <source>
        <strain evidence="2">20211129_DDA</strain>
        <tissue evidence="2">Liver</tissue>
    </source>
</reference>
<gene>
    <name evidence="2" type="ORF">NDU88_010057</name>
</gene>
<keyword evidence="3" id="KW-1185">Reference proteome</keyword>
<name>A0AAV7QWA1_PLEWA</name>
<evidence type="ECO:0000256" key="1">
    <source>
        <dbReference type="SAM" id="MobiDB-lite"/>
    </source>
</evidence>
<dbReference type="Proteomes" id="UP001066276">
    <property type="component" value="Chromosome 6"/>
</dbReference>
<dbReference type="AlphaFoldDB" id="A0AAV7QWA1"/>
<evidence type="ECO:0000313" key="2">
    <source>
        <dbReference type="EMBL" id="KAJ1143752.1"/>
    </source>
</evidence>
<sequence length="138" mass="15334">MSKTYDHNIDLLTCPESRIENEALRALAADSNITIKPADKGGAIVVMNTKDYRQECLRLLGDSTYYAHIDRDPTGCLQTEIRSYLATDHLIDGRALCMRTIYAGSLPFPHMFGNATPGATDRKGNPVRFSPVKRLMTS</sequence>
<dbReference type="EMBL" id="JANPWB010000010">
    <property type="protein sequence ID" value="KAJ1143752.1"/>
    <property type="molecule type" value="Genomic_DNA"/>
</dbReference>
<organism evidence="2 3">
    <name type="scientific">Pleurodeles waltl</name>
    <name type="common">Iberian ribbed newt</name>
    <dbReference type="NCBI Taxonomy" id="8319"/>
    <lineage>
        <taxon>Eukaryota</taxon>
        <taxon>Metazoa</taxon>
        <taxon>Chordata</taxon>
        <taxon>Craniata</taxon>
        <taxon>Vertebrata</taxon>
        <taxon>Euteleostomi</taxon>
        <taxon>Amphibia</taxon>
        <taxon>Batrachia</taxon>
        <taxon>Caudata</taxon>
        <taxon>Salamandroidea</taxon>
        <taxon>Salamandridae</taxon>
        <taxon>Pleurodelinae</taxon>
        <taxon>Pleurodeles</taxon>
    </lineage>
</organism>
<proteinExistence type="predicted"/>
<feature type="region of interest" description="Disordered" evidence="1">
    <location>
        <begin position="117"/>
        <end position="138"/>
    </location>
</feature>